<feature type="signal peptide" evidence="1">
    <location>
        <begin position="1"/>
        <end position="17"/>
    </location>
</feature>
<name>A0A7R9AAB9_9CRUS</name>
<evidence type="ECO:0000313" key="3">
    <source>
        <dbReference type="Proteomes" id="UP000677054"/>
    </source>
</evidence>
<accession>A0A7R9AAB9</accession>
<dbReference type="PROSITE" id="PS51450">
    <property type="entry name" value="LRR"/>
    <property type="match status" value="1"/>
</dbReference>
<dbReference type="OrthoDB" id="2015831at2759"/>
<dbReference type="AlphaFoldDB" id="A0A7R9AAB9"/>
<organism evidence="2">
    <name type="scientific">Darwinula stevensoni</name>
    <dbReference type="NCBI Taxonomy" id="69355"/>
    <lineage>
        <taxon>Eukaryota</taxon>
        <taxon>Metazoa</taxon>
        <taxon>Ecdysozoa</taxon>
        <taxon>Arthropoda</taxon>
        <taxon>Crustacea</taxon>
        <taxon>Oligostraca</taxon>
        <taxon>Ostracoda</taxon>
        <taxon>Podocopa</taxon>
        <taxon>Podocopida</taxon>
        <taxon>Darwinulocopina</taxon>
        <taxon>Darwinuloidea</taxon>
        <taxon>Darwinulidae</taxon>
        <taxon>Darwinula</taxon>
    </lineage>
</organism>
<dbReference type="EMBL" id="LR902379">
    <property type="protein sequence ID" value="CAD7250446.1"/>
    <property type="molecule type" value="Genomic_DNA"/>
</dbReference>
<proteinExistence type="predicted"/>
<dbReference type="InterPro" id="IPR032675">
    <property type="entry name" value="LRR_dom_sf"/>
</dbReference>
<keyword evidence="3" id="KW-1185">Reference proteome</keyword>
<dbReference type="InterPro" id="IPR001611">
    <property type="entry name" value="Leu-rich_rpt"/>
</dbReference>
<dbReference type="Gene3D" id="3.80.10.10">
    <property type="entry name" value="Ribonuclease Inhibitor"/>
    <property type="match status" value="1"/>
</dbReference>
<dbReference type="SUPFAM" id="SSF52058">
    <property type="entry name" value="L domain-like"/>
    <property type="match status" value="1"/>
</dbReference>
<feature type="chain" id="PRO_5036402818" evidence="1">
    <location>
        <begin position="18"/>
        <end position="343"/>
    </location>
</feature>
<gene>
    <name evidence="2" type="ORF">DSTB1V02_LOCUS10219</name>
</gene>
<evidence type="ECO:0000313" key="2">
    <source>
        <dbReference type="EMBL" id="CAD7250446.1"/>
    </source>
</evidence>
<dbReference type="Proteomes" id="UP000677054">
    <property type="component" value="Unassembled WGS sequence"/>
</dbReference>
<reference evidence="2" key="1">
    <citation type="submission" date="2020-11" db="EMBL/GenBank/DDBJ databases">
        <authorList>
            <person name="Tran Van P."/>
        </authorList>
    </citation>
    <scope>NUCLEOTIDE SEQUENCE</scope>
</reference>
<keyword evidence="1" id="KW-0732">Signal</keyword>
<evidence type="ECO:0000256" key="1">
    <source>
        <dbReference type="SAM" id="SignalP"/>
    </source>
</evidence>
<sequence length="343" mass="38088">MILSLIFLSGILALVSGQTEQECPTEDIHPCTCTKYSKGEVRVDCSRARSGAQIASVFKNAYWPSRMLWQFVIMDNAEVQELPEGVFRDLSFQDIWVNYTALRRIHPAALLPSKDSLQTMTILFSDLDSFPLDMLPLFSRLKELSLRNNSLTSVPAIESDSLEILNLPYNNLAKVEGLGWRTPNLREFYISLTPDTTVILSWNKVEVLDETIIRPILEVMTQGEGCLYLESTAKTRGSTANGMTNGAVKANGKKKDEVCLCPQNGGYSCVEAKEANCNPGTFILNACPKNTQLQSTTNGQLFLVQSMGFPSSPDKEELERRIRGNVLKEAKRGSAGFSVEIRS</sequence>
<dbReference type="EMBL" id="CAJPEV010002862">
    <property type="protein sequence ID" value="CAG0898263.1"/>
    <property type="molecule type" value="Genomic_DNA"/>
</dbReference>
<protein>
    <submittedName>
        <fullName evidence="2">Uncharacterized protein</fullName>
    </submittedName>
</protein>